<dbReference type="InterPro" id="IPR026085">
    <property type="entry name" value="ATF7-int"/>
</dbReference>
<feature type="region of interest" description="Disordered" evidence="1">
    <location>
        <begin position="85"/>
        <end position="104"/>
    </location>
</feature>
<protein>
    <submittedName>
        <fullName evidence="3">Fibronectin type-III domain-containing protein</fullName>
    </submittedName>
</protein>
<dbReference type="PANTHER" id="PTHR23210:SF26">
    <property type="entry name" value="ACTIVATING TRANSCRIPTION FACTOR 7-INTERACTING PROTEIN 1"/>
    <property type="match status" value="1"/>
</dbReference>
<evidence type="ECO:0000259" key="2">
    <source>
        <dbReference type="PROSITE" id="PS50853"/>
    </source>
</evidence>
<dbReference type="AlphaFoldDB" id="A0A905R0I2"/>
<dbReference type="EMBL" id="ACPB03006864">
    <property type="status" value="NOT_ANNOTATED_CDS"/>
    <property type="molecule type" value="Genomic_DNA"/>
</dbReference>
<feature type="region of interest" description="Disordered" evidence="1">
    <location>
        <begin position="765"/>
        <end position="808"/>
    </location>
</feature>
<feature type="compositionally biased region" description="Basic and acidic residues" evidence="1">
    <location>
        <begin position="495"/>
        <end position="505"/>
    </location>
</feature>
<dbReference type="EnsemblMetazoa" id="RPRC017756-RA">
    <property type="protein sequence ID" value="RPRC017756-PA"/>
    <property type="gene ID" value="RPRC017756"/>
</dbReference>
<dbReference type="PANTHER" id="PTHR23210">
    <property type="entry name" value="ACTIVATING TRANSCRIPTION FACTOR 7 INTERACTING PROTEIN"/>
    <property type="match status" value="1"/>
</dbReference>
<feature type="compositionally biased region" description="Polar residues" evidence="1">
    <location>
        <begin position="765"/>
        <end position="788"/>
    </location>
</feature>
<sequence length="1196" mass="130961">MSATNSETLSSDEALRVLSEKNAQRKNGYFTENNSKEYLVEIVKEVMKEDVLENEEEDKDSTNLVVGKVVEVNNDDLNVNVLNESNKQLVNGGTENSESVQPEERLRASEGNGIATNDNDHVPASENLINSSRNSSVQDFAQDSLKEDSFKTLESDKSENVLVKEDSVDCSNKISCDISSNENVIKDCLVFVQQEIRHCKENDVKLVIPSTKSSNIELSSSSNEIEHCENESQENSNSTKGDKLFPNSDEVLSKVQCNSGSVNNESSIISDISRAETGSEDIISSENGGAVGKLICSEILESRQANDEESSIQSATDALETLVSSETLEDELSKISSAATSYANTVLEENLNSEIVQICKLKLEKEILQTDEQISLNQSVDENNLQSSIENESNNETKEPVVVSSSKNEENLDKLDKDSKALLKRSRNGGENEDLSKKSKLNDKDDTVTETKNIAKRRSSGDTFDSTSKRKKIRLRDDSTNNSSDARHMILNGSDQDKTVNKENNKNVGKKKHEEELSDRNEKLKEGRRLHKDKSSNDLKNSKEKKKKKIENRMQHLNGTIKEKNSIKSAKTANVIEREAPTNENTLKFIKKKDTDVEEYEILNGTRTSSCPLCSCACKFKRSDRKILGEKAKAFVDVVSGNPENININLVQKLEELVGQTVADWATNKCDVGAVRRRIHYLEEEHDRLTQLTIHLKKQLDDARCIIKRIIDEKIAHKSWAEGIVPLKVTRSVGMQVCTAGSSHVLMKPVEHDKDPSSNQITVASASQTTKTNHNSHINKTNKGSSGNKPGGDVLSEAMPNVSLPRSTSSVAAGLGVNRAEGVDKTKHVLHKVIPNTKPVTQNSVTPSCVVEDDPEIEVIEPATDIRNKEKSTTSLRVSTVEKSTPAVKGSTTAEKGTQSVKVSTVTANPTVPTAPSGSSSTTTGHLTSGIYLLSTPPVSGATIRNTRQISSNVPAASTSEIIDLTDNDSMAVQNNKTAASMNVAARLAGPSNPRIAASQPNTKQNIPSFNTPPTNKVVTFPADSTTSYLIQRPNNSISNTTARTAVTQPSSSDETEVLLAAMSSLPPLPRSPKYGVNVLKPPKPTLRICKNSTGIMLSWNFEVDLPTTIRKYQVYAYQEGAPVEVCKTEMWKKVGDVDALPLPMACTLTQFKEGHKYFFVVRAIDVNTRIGDFSLPGSIMLTSSTTPTNDTSSRV</sequence>
<dbReference type="RefSeq" id="XP_073968525.1">
    <property type="nucleotide sequence ID" value="XM_074112424.1"/>
</dbReference>
<dbReference type="Pfam" id="PF16794">
    <property type="entry name" value="fn3_4"/>
    <property type="match status" value="1"/>
</dbReference>
<dbReference type="InterPro" id="IPR036116">
    <property type="entry name" value="FN3_sf"/>
</dbReference>
<dbReference type="InterPro" id="IPR013783">
    <property type="entry name" value="Ig-like_fold"/>
</dbReference>
<dbReference type="InterPro" id="IPR056565">
    <property type="entry name" value="Fn3_ATF7IP"/>
</dbReference>
<feature type="compositionally biased region" description="Low complexity" evidence="1">
    <location>
        <begin position="903"/>
        <end position="924"/>
    </location>
</feature>
<feature type="domain" description="Fibronectin type-III" evidence="2">
    <location>
        <begin position="1081"/>
        <end position="1186"/>
    </location>
</feature>
<dbReference type="PROSITE" id="PS50853">
    <property type="entry name" value="FN3"/>
    <property type="match status" value="1"/>
</dbReference>
<evidence type="ECO:0000256" key="1">
    <source>
        <dbReference type="SAM" id="MobiDB-lite"/>
    </source>
</evidence>
<dbReference type="RefSeq" id="XP_073968528.1">
    <property type="nucleotide sequence ID" value="XM_074112427.1"/>
</dbReference>
<evidence type="ECO:0000313" key="3">
    <source>
        <dbReference type="EnsemblMetazoa" id="RPRC017756-PA"/>
    </source>
</evidence>
<feature type="compositionally biased region" description="Basic and acidic residues" evidence="1">
    <location>
        <begin position="407"/>
        <end position="421"/>
    </location>
</feature>
<reference evidence="3" key="1">
    <citation type="submission" date="2022-10" db="UniProtKB">
        <authorList>
            <consortium name="EnsemblMetazoa"/>
        </authorList>
    </citation>
    <scope>IDENTIFICATION</scope>
</reference>
<dbReference type="RefSeq" id="XP_073968524.1">
    <property type="nucleotide sequence ID" value="XM_074112423.1"/>
</dbReference>
<dbReference type="Gene3D" id="2.60.40.10">
    <property type="entry name" value="Immunoglobulins"/>
    <property type="match status" value="1"/>
</dbReference>
<feature type="compositionally biased region" description="Basic and acidic residues" evidence="1">
    <location>
        <begin position="428"/>
        <end position="449"/>
    </location>
</feature>
<dbReference type="GO" id="GO:0006355">
    <property type="term" value="P:regulation of DNA-templated transcription"/>
    <property type="evidence" value="ECO:0007669"/>
    <property type="project" value="TreeGrafter"/>
</dbReference>
<dbReference type="RefSeq" id="XP_073968521.1">
    <property type="nucleotide sequence ID" value="XM_074112420.1"/>
</dbReference>
<dbReference type="RefSeq" id="XP_073968527.1">
    <property type="nucleotide sequence ID" value="XM_074112426.1"/>
</dbReference>
<dbReference type="InterPro" id="IPR003961">
    <property type="entry name" value="FN3_dom"/>
</dbReference>
<feature type="compositionally biased region" description="Basic and acidic residues" evidence="1">
    <location>
        <begin position="512"/>
        <end position="542"/>
    </location>
</feature>
<accession>A0A905R0I2</accession>
<dbReference type="RefSeq" id="XP_073968522.1">
    <property type="nucleotide sequence ID" value="XM_074112421.1"/>
</dbReference>
<dbReference type="Proteomes" id="UP000015103">
    <property type="component" value="Unassembled WGS sequence"/>
</dbReference>
<dbReference type="GO" id="GO:0005634">
    <property type="term" value="C:nucleus"/>
    <property type="evidence" value="ECO:0007669"/>
    <property type="project" value="TreeGrafter"/>
</dbReference>
<dbReference type="RefSeq" id="XP_073968526.1">
    <property type="nucleotide sequence ID" value="XM_074112425.1"/>
</dbReference>
<proteinExistence type="predicted"/>
<feature type="region of interest" description="Disordered" evidence="1">
    <location>
        <begin position="997"/>
        <end position="1016"/>
    </location>
</feature>
<dbReference type="GO" id="GO:0005667">
    <property type="term" value="C:transcription regulator complex"/>
    <property type="evidence" value="ECO:0007669"/>
    <property type="project" value="TreeGrafter"/>
</dbReference>
<feature type="region of interest" description="Disordered" evidence="1">
    <location>
        <begin position="387"/>
        <end position="551"/>
    </location>
</feature>
<dbReference type="GO" id="GO:0003712">
    <property type="term" value="F:transcription coregulator activity"/>
    <property type="evidence" value="ECO:0007669"/>
    <property type="project" value="TreeGrafter"/>
</dbReference>
<dbReference type="SUPFAM" id="SSF49265">
    <property type="entry name" value="Fibronectin type III"/>
    <property type="match status" value="1"/>
</dbReference>
<feature type="compositionally biased region" description="Polar residues" evidence="1">
    <location>
        <begin position="999"/>
        <end position="1016"/>
    </location>
</feature>
<feature type="compositionally biased region" description="Polar residues" evidence="1">
    <location>
        <begin position="890"/>
        <end position="902"/>
    </location>
</feature>
<feature type="region of interest" description="Disordered" evidence="1">
    <location>
        <begin position="881"/>
        <end position="924"/>
    </location>
</feature>
<feature type="compositionally biased region" description="Polar residues" evidence="1">
    <location>
        <begin position="85"/>
        <end position="100"/>
    </location>
</feature>
<keyword evidence="4" id="KW-1185">Reference proteome</keyword>
<name>A0A905R0I2_RHOPR</name>
<organism evidence="3 4">
    <name type="scientific">Rhodnius prolixus</name>
    <name type="common">Triatomid bug</name>
    <dbReference type="NCBI Taxonomy" id="13249"/>
    <lineage>
        <taxon>Eukaryota</taxon>
        <taxon>Metazoa</taxon>
        <taxon>Ecdysozoa</taxon>
        <taxon>Arthropoda</taxon>
        <taxon>Hexapoda</taxon>
        <taxon>Insecta</taxon>
        <taxon>Pterygota</taxon>
        <taxon>Neoptera</taxon>
        <taxon>Paraneoptera</taxon>
        <taxon>Hemiptera</taxon>
        <taxon>Heteroptera</taxon>
        <taxon>Panheteroptera</taxon>
        <taxon>Cimicomorpha</taxon>
        <taxon>Reduviidae</taxon>
        <taxon>Triatominae</taxon>
        <taxon>Rhodnius</taxon>
    </lineage>
</organism>
<evidence type="ECO:0000313" key="4">
    <source>
        <dbReference type="Proteomes" id="UP000015103"/>
    </source>
</evidence>
<feature type="region of interest" description="Disordered" evidence="1">
    <location>
        <begin position="216"/>
        <end position="245"/>
    </location>
</feature>
<dbReference type="GeneID" id="141446053"/>